<organism evidence="2 3">
    <name type="scientific">Nematostella vectensis</name>
    <name type="common">Starlet sea anemone</name>
    <dbReference type="NCBI Taxonomy" id="45351"/>
    <lineage>
        <taxon>Eukaryota</taxon>
        <taxon>Metazoa</taxon>
        <taxon>Cnidaria</taxon>
        <taxon>Anthozoa</taxon>
        <taxon>Hexacorallia</taxon>
        <taxon>Actiniaria</taxon>
        <taxon>Edwardsiidae</taxon>
        <taxon>Nematostella</taxon>
    </lineage>
</organism>
<dbReference type="PANTHER" id="PTHR33064">
    <property type="entry name" value="POL PROTEIN"/>
    <property type="match status" value="1"/>
</dbReference>
<keyword evidence="3" id="KW-1185">Reference proteome</keyword>
<dbReference type="PANTHER" id="PTHR33064:SF37">
    <property type="entry name" value="RIBONUCLEASE H"/>
    <property type="match status" value="1"/>
</dbReference>
<name>A7SHK8_NEMVE</name>
<dbReference type="EMBL" id="DS469661">
    <property type="protein sequence ID" value="EDO36795.1"/>
    <property type="molecule type" value="Genomic_DNA"/>
</dbReference>
<dbReference type="InterPro" id="IPR043502">
    <property type="entry name" value="DNA/RNA_pol_sf"/>
</dbReference>
<proteinExistence type="predicted"/>
<accession>A7SHK8</accession>
<dbReference type="HOGENOM" id="CLU_1103877_0_0_1"/>
<dbReference type="InParanoid" id="A7SHK8"/>
<evidence type="ECO:0000313" key="2">
    <source>
        <dbReference type="EMBL" id="EDO36795.1"/>
    </source>
</evidence>
<feature type="domain" description="Reverse transcriptase/retrotransposon-derived protein RNase H-like" evidence="1">
    <location>
        <begin position="86"/>
        <end position="177"/>
    </location>
</feature>
<dbReference type="AlphaFoldDB" id="A7SHK8"/>
<dbReference type="SUPFAM" id="SSF56672">
    <property type="entry name" value="DNA/RNA polymerases"/>
    <property type="match status" value="1"/>
</dbReference>
<sequence>MADESRGEKRQPLKELMCRVLGDLLEEGFVVKIADDLFCGGNTPTELLNNWQRVHDVLYKCNLRLSAAKTVIDRQSTTALGWSGAQALNEAKSALTKNRAITNPRPDDQLWIVTDGAVRKPGIGATLYVTRGEKLHLAGFFIAKLRGGQATWLPCEVEALSIDVATNHFSPFLIQSHHTACILTDSKPCVQAYAKLCRGEFSPSPCVATFLSTASRYQTSVAGAAILPWYIPLRPLNEKLHFFYASHPSLIC</sequence>
<dbReference type="InterPro" id="IPR051320">
    <property type="entry name" value="Viral_Replic_Matur_Polypro"/>
</dbReference>
<dbReference type="Gene3D" id="3.30.70.270">
    <property type="match status" value="1"/>
</dbReference>
<dbReference type="InterPro" id="IPR041577">
    <property type="entry name" value="RT_RNaseH_2"/>
</dbReference>
<gene>
    <name evidence="2" type="ORF">NEMVEDRAFT_v1g212399</name>
</gene>
<dbReference type="InterPro" id="IPR043128">
    <property type="entry name" value="Rev_trsase/Diguanyl_cyclase"/>
</dbReference>
<dbReference type="Pfam" id="PF17919">
    <property type="entry name" value="RT_RNaseH_2"/>
    <property type="match status" value="1"/>
</dbReference>
<dbReference type="PhylomeDB" id="A7SHK8"/>
<protein>
    <recommendedName>
        <fullName evidence="1">Reverse transcriptase/retrotransposon-derived protein RNase H-like domain-containing protein</fullName>
    </recommendedName>
</protein>
<evidence type="ECO:0000313" key="3">
    <source>
        <dbReference type="Proteomes" id="UP000001593"/>
    </source>
</evidence>
<evidence type="ECO:0000259" key="1">
    <source>
        <dbReference type="Pfam" id="PF17919"/>
    </source>
</evidence>
<reference evidence="2 3" key="1">
    <citation type="journal article" date="2007" name="Science">
        <title>Sea anemone genome reveals ancestral eumetazoan gene repertoire and genomic organization.</title>
        <authorList>
            <person name="Putnam N.H."/>
            <person name="Srivastava M."/>
            <person name="Hellsten U."/>
            <person name="Dirks B."/>
            <person name="Chapman J."/>
            <person name="Salamov A."/>
            <person name="Terry A."/>
            <person name="Shapiro H."/>
            <person name="Lindquist E."/>
            <person name="Kapitonov V.V."/>
            <person name="Jurka J."/>
            <person name="Genikhovich G."/>
            <person name="Grigoriev I.V."/>
            <person name="Lucas S.M."/>
            <person name="Steele R.E."/>
            <person name="Finnerty J.R."/>
            <person name="Technau U."/>
            <person name="Martindale M.Q."/>
            <person name="Rokhsar D.S."/>
        </authorList>
    </citation>
    <scope>NUCLEOTIDE SEQUENCE [LARGE SCALE GENOMIC DNA]</scope>
    <source>
        <strain evidence="3">CH2 X CH6</strain>
    </source>
</reference>
<dbReference type="Proteomes" id="UP000001593">
    <property type="component" value="Unassembled WGS sequence"/>
</dbReference>